<dbReference type="SMART" id="SM00066">
    <property type="entry name" value="GAL4"/>
    <property type="match status" value="1"/>
</dbReference>
<proteinExistence type="predicted"/>
<dbReference type="InterPro" id="IPR001138">
    <property type="entry name" value="Zn2Cys6_DnaBD"/>
</dbReference>
<dbReference type="InterPro" id="IPR036864">
    <property type="entry name" value="Zn2-C6_fun-type_DNA-bd_sf"/>
</dbReference>
<keyword evidence="6" id="KW-0539">Nucleus</keyword>
<evidence type="ECO:0000313" key="10">
    <source>
        <dbReference type="Proteomes" id="UP000030752"/>
    </source>
</evidence>
<gene>
    <name evidence="9" type="ORF">HMPREF1541_03929</name>
</gene>
<keyword evidence="3" id="KW-0805">Transcription regulation</keyword>
<dbReference type="Proteomes" id="UP000030752">
    <property type="component" value="Unassembled WGS sequence"/>
</dbReference>
<dbReference type="PROSITE" id="PS00463">
    <property type="entry name" value="ZN2_CY6_FUNGAL_1"/>
    <property type="match status" value="1"/>
</dbReference>
<evidence type="ECO:0000256" key="5">
    <source>
        <dbReference type="ARBA" id="ARBA00023163"/>
    </source>
</evidence>
<keyword evidence="1" id="KW-0479">Metal-binding</keyword>
<dbReference type="Gene3D" id="4.10.240.10">
    <property type="entry name" value="Zn(2)-C6 fungal-type DNA-binding domain"/>
    <property type="match status" value="1"/>
</dbReference>
<dbReference type="PANTHER" id="PTHR36206">
    <property type="entry name" value="ASPERCRYPTIN BIOSYNTHESIS CLUSTER-SPECIFIC TRANSCRIPTION REGULATOR ATNN-RELATED"/>
    <property type="match status" value="1"/>
</dbReference>
<evidence type="ECO:0000256" key="1">
    <source>
        <dbReference type="ARBA" id="ARBA00022723"/>
    </source>
</evidence>
<name>W2S071_CYPE1</name>
<evidence type="ECO:0000256" key="7">
    <source>
        <dbReference type="SAM" id="MobiDB-lite"/>
    </source>
</evidence>
<dbReference type="eggNOG" id="ENOG502T33B">
    <property type="taxonomic scope" value="Eukaryota"/>
</dbReference>
<evidence type="ECO:0000259" key="8">
    <source>
        <dbReference type="PROSITE" id="PS50048"/>
    </source>
</evidence>
<dbReference type="InterPro" id="IPR052360">
    <property type="entry name" value="Transcr_Regulatory_Proteins"/>
</dbReference>
<keyword evidence="10" id="KW-1185">Reference proteome</keyword>
<dbReference type="InParanoid" id="W2S071"/>
<organism evidence="9 10">
    <name type="scientific">Cyphellophora europaea (strain CBS 101466)</name>
    <name type="common">Phialophora europaea</name>
    <dbReference type="NCBI Taxonomy" id="1220924"/>
    <lineage>
        <taxon>Eukaryota</taxon>
        <taxon>Fungi</taxon>
        <taxon>Dikarya</taxon>
        <taxon>Ascomycota</taxon>
        <taxon>Pezizomycotina</taxon>
        <taxon>Eurotiomycetes</taxon>
        <taxon>Chaetothyriomycetidae</taxon>
        <taxon>Chaetothyriales</taxon>
        <taxon>Cyphellophoraceae</taxon>
        <taxon>Cyphellophora</taxon>
    </lineage>
</organism>
<dbReference type="AlphaFoldDB" id="W2S071"/>
<dbReference type="GO" id="GO:0008270">
    <property type="term" value="F:zinc ion binding"/>
    <property type="evidence" value="ECO:0007669"/>
    <property type="project" value="InterPro"/>
</dbReference>
<dbReference type="GO" id="GO:0003677">
    <property type="term" value="F:DNA binding"/>
    <property type="evidence" value="ECO:0007669"/>
    <property type="project" value="UniProtKB-KW"/>
</dbReference>
<dbReference type="GeneID" id="19971268"/>
<dbReference type="Pfam" id="PF00172">
    <property type="entry name" value="Zn_clus"/>
    <property type="match status" value="1"/>
</dbReference>
<dbReference type="GO" id="GO:0000981">
    <property type="term" value="F:DNA-binding transcription factor activity, RNA polymerase II-specific"/>
    <property type="evidence" value="ECO:0007669"/>
    <property type="project" value="InterPro"/>
</dbReference>
<evidence type="ECO:0000256" key="2">
    <source>
        <dbReference type="ARBA" id="ARBA00022833"/>
    </source>
</evidence>
<feature type="compositionally biased region" description="Polar residues" evidence="7">
    <location>
        <begin position="76"/>
        <end position="87"/>
    </location>
</feature>
<dbReference type="CDD" id="cd00067">
    <property type="entry name" value="GAL4"/>
    <property type="match status" value="1"/>
</dbReference>
<evidence type="ECO:0000256" key="4">
    <source>
        <dbReference type="ARBA" id="ARBA00023125"/>
    </source>
</evidence>
<dbReference type="OrthoDB" id="2593732at2759"/>
<dbReference type="RefSeq" id="XP_008716499.1">
    <property type="nucleotide sequence ID" value="XM_008718277.1"/>
</dbReference>
<evidence type="ECO:0000256" key="3">
    <source>
        <dbReference type="ARBA" id="ARBA00023015"/>
    </source>
</evidence>
<evidence type="ECO:0000256" key="6">
    <source>
        <dbReference type="ARBA" id="ARBA00023242"/>
    </source>
</evidence>
<dbReference type="SUPFAM" id="SSF57701">
    <property type="entry name" value="Zn2/Cys6 DNA-binding domain"/>
    <property type="match status" value="1"/>
</dbReference>
<sequence>MGQRTFYGGPIPVEKGPQSSRVRQWHSKTRTGCDTCKRRRVKCTEERPVCRKCSLGGRDCIYLEPPKAKLFEPKTVSPSQSSPTASLTPPAEPEEQRALQFFNEKTALAMATFTDFTKRFWQSAIPQVAATEHSVRHMTIALASRQERNLVTSSFDSSRLERMENKHYALGLSALTRNTTIGDVEVILLAGSLFIAYGNFERMERQSAQELMHMGSIIKILHQYAARPGSKHKSDIIDSYITPMFVRLELIYSLFMMDQRGAEYNVIVEPLEPEMPRILSSLLQARQLFVSICCYRHHAKFRGQAWHYGSPSFLTVRQLFLTWHRLVTTYQAELSSTSEAEQQRILIMLSQFRLLYVAFVYSARIDLHKIEEHLRPARVELLEPEQVVMRYDLPGRYVRLLAGLDWESKPWEDPMQVRLWPVADITHAREESASMTLKFYV</sequence>
<feature type="region of interest" description="Disordered" evidence="7">
    <location>
        <begin position="1"/>
        <end position="22"/>
    </location>
</feature>
<keyword evidence="5" id="KW-0804">Transcription</keyword>
<keyword evidence="2" id="KW-0862">Zinc</keyword>
<protein>
    <recommendedName>
        <fullName evidence="8">Zn(2)-C6 fungal-type domain-containing protein</fullName>
    </recommendedName>
</protein>
<dbReference type="EMBL" id="KB822719">
    <property type="protein sequence ID" value="ETN41990.1"/>
    <property type="molecule type" value="Genomic_DNA"/>
</dbReference>
<dbReference type="PROSITE" id="PS50048">
    <property type="entry name" value="ZN2_CY6_FUNGAL_2"/>
    <property type="match status" value="1"/>
</dbReference>
<accession>W2S071</accession>
<reference evidence="9 10" key="1">
    <citation type="submission" date="2013-03" db="EMBL/GenBank/DDBJ databases">
        <title>The Genome Sequence of Phialophora europaea CBS 101466.</title>
        <authorList>
            <consortium name="The Broad Institute Genomics Platform"/>
            <person name="Cuomo C."/>
            <person name="de Hoog S."/>
            <person name="Gorbushina A."/>
            <person name="Walker B."/>
            <person name="Young S.K."/>
            <person name="Zeng Q."/>
            <person name="Gargeya S."/>
            <person name="Fitzgerald M."/>
            <person name="Haas B."/>
            <person name="Abouelleil A."/>
            <person name="Allen A.W."/>
            <person name="Alvarado L."/>
            <person name="Arachchi H.M."/>
            <person name="Berlin A.M."/>
            <person name="Chapman S.B."/>
            <person name="Gainer-Dewar J."/>
            <person name="Goldberg J."/>
            <person name="Griggs A."/>
            <person name="Gujja S."/>
            <person name="Hansen M."/>
            <person name="Howarth C."/>
            <person name="Imamovic A."/>
            <person name="Ireland A."/>
            <person name="Larimer J."/>
            <person name="McCowan C."/>
            <person name="Murphy C."/>
            <person name="Pearson M."/>
            <person name="Poon T.W."/>
            <person name="Priest M."/>
            <person name="Roberts A."/>
            <person name="Saif S."/>
            <person name="Shea T."/>
            <person name="Sisk P."/>
            <person name="Sykes S."/>
            <person name="Wortman J."/>
            <person name="Nusbaum C."/>
            <person name="Birren B."/>
        </authorList>
    </citation>
    <scope>NUCLEOTIDE SEQUENCE [LARGE SCALE GENOMIC DNA]</scope>
    <source>
        <strain evidence="9 10">CBS 101466</strain>
    </source>
</reference>
<keyword evidence="4" id="KW-0238">DNA-binding</keyword>
<dbReference type="HOGENOM" id="CLU_621142_0_0_1"/>
<feature type="region of interest" description="Disordered" evidence="7">
    <location>
        <begin position="72"/>
        <end position="94"/>
    </location>
</feature>
<dbReference type="VEuPathDB" id="FungiDB:HMPREF1541_03929"/>
<feature type="domain" description="Zn(2)-C6 fungal-type" evidence="8">
    <location>
        <begin position="32"/>
        <end position="62"/>
    </location>
</feature>
<evidence type="ECO:0000313" key="9">
    <source>
        <dbReference type="EMBL" id="ETN41990.1"/>
    </source>
</evidence>
<dbReference type="PANTHER" id="PTHR36206:SF12">
    <property type="entry name" value="ASPERCRYPTIN BIOSYNTHESIS CLUSTER-SPECIFIC TRANSCRIPTION REGULATOR ATNN-RELATED"/>
    <property type="match status" value="1"/>
</dbReference>